<dbReference type="Pfam" id="PF02880">
    <property type="entry name" value="PGM_PMM_III"/>
    <property type="match status" value="1"/>
</dbReference>
<dbReference type="Pfam" id="PF00408">
    <property type="entry name" value="PGM_PMM_IV"/>
    <property type="match status" value="1"/>
</dbReference>
<dbReference type="InterPro" id="IPR005843">
    <property type="entry name" value="A-D-PHexomutase_C"/>
</dbReference>
<feature type="domain" description="Alpha-D-phosphohexomutase alpha/beta/alpha" evidence="10">
    <location>
        <begin position="160"/>
        <end position="256"/>
    </location>
</feature>
<name>A0ABW4YZT4_9HYPH</name>
<feature type="domain" description="Alpha-D-phosphohexomutase C-terminal" evidence="8">
    <location>
        <begin position="408"/>
        <end position="466"/>
    </location>
</feature>
<evidence type="ECO:0000313" key="12">
    <source>
        <dbReference type="EMBL" id="MFD2141907.1"/>
    </source>
</evidence>
<evidence type="ECO:0000259" key="11">
    <source>
        <dbReference type="Pfam" id="PF02880"/>
    </source>
</evidence>
<dbReference type="InterPro" id="IPR016066">
    <property type="entry name" value="A-D-PHexomutase_CS"/>
</dbReference>
<dbReference type="InterPro" id="IPR005844">
    <property type="entry name" value="A-D-PHexomutase_a/b/a-I"/>
</dbReference>
<reference evidence="13" key="1">
    <citation type="journal article" date="2019" name="Int. J. Syst. Evol. Microbiol.">
        <title>The Global Catalogue of Microorganisms (GCM) 10K type strain sequencing project: providing services to taxonomists for standard genome sequencing and annotation.</title>
        <authorList>
            <consortium name="The Broad Institute Genomics Platform"/>
            <consortium name="The Broad Institute Genome Sequencing Center for Infectious Disease"/>
            <person name="Wu L."/>
            <person name="Ma J."/>
        </authorList>
    </citation>
    <scope>NUCLEOTIDE SEQUENCE [LARGE SCALE GENOMIC DNA]</scope>
    <source>
        <strain evidence="13">CCM 7435</strain>
    </source>
</reference>
<accession>A0ABW4YZT4</accession>
<dbReference type="InterPro" id="IPR050060">
    <property type="entry name" value="Phosphoglucosamine_mutase"/>
</dbReference>
<dbReference type="PANTHER" id="PTHR42946:SF1">
    <property type="entry name" value="PHOSPHOGLUCOMUTASE (ALPHA-D-GLUCOSE-1,6-BISPHOSPHATE-DEPENDENT)"/>
    <property type="match status" value="1"/>
</dbReference>
<dbReference type="EMBL" id="JBHUHD010000001">
    <property type="protein sequence ID" value="MFD2141907.1"/>
    <property type="molecule type" value="Genomic_DNA"/>
</dbReference>
<evidence type="ECO:0000259" key="9">
    <source>
        <dbReference type="Pfam" id="PF02878"/>
    </source>
</evidence>
<feature type="domain" description="Alpha-D-phosphohexomutase alpha/beta/alpha" evidence="11">
    <location>
        <begin position="265"/>
        <end position="373"/>
    </location>
</feature>
<evidence type="ECO:0000256" key="3">
    <source>
        <dbReference type="ARBA" id="ARBA00022553"/>
    </source>
</evidence>
<organism evidence="12 13">
    <name type="scientific">Ancylobacter oerskovii</name>
    <dbReference type="NCBI Taxonomy" id="459519"/>
    <lineage>
        <taxon>Bacteria</taxon>
        <taxon>Pseudomonadati</taxon>
        <taxon>Pseudomonadota</taxon>
        <taxon>Alphaproteobacteria</taxon>
        <taxon>Hyphomicrobiales</taxon>
        <taxon>Xanthobacteraceae</taxon>
        <taxon>Ancylobacter</taxon>
    </lineage>
</organism>
<comment type="similarity">
    <text evidence="2 7">Belongs to the phosphohexose mutase family.</text>
</comment>
<evidence type="ECO:0000259" key="10">
    <source>
        <dbReference type="Pfam" id="PF02879"/>
    </source>
</evidence>
<protein>
    <submittedName>
        <fullName evidence="12">Phosphomannomutase</fullName>
    </submittedName>
</protein>
<feature type="domain" description="Alpha-D-phosphohexomutase alpha/beta/alpha" evidence="9">
    <location>
        <begin position="4"/>
        <end position="129"/>
    </location>
</feature>
<dbReference type="InterPro" id="IPR036900">
    <property type="entry name" value="A-D-PHexomutase_C_sf"/>
</dbReference>
<dbReference type="Gene3D" id="3.40.120.10">
    <property type="entry name" value="Alpha-D-Glucose-1,6-Bisphosphate, subunit A, domain 3"/>
    <property type="match status" value="3"/>
</dbReference>
<keyword evidence="13" id="KW-1185">Reference proteome</keyword>
<evidence type="ECO:0000256" key="6">
    <source>
        <dbReference type="ARBA" id="ARBA00023235"/>
    </source>
</evidence>
<evidence type="ECO:0000259" key="8">
    <source>
        <dbReference type="Pfam" id="PF00408"/>
    </source>
</evidence>
<sequence>MSSLKFGTSGLRGLVTDLVGLPAYSHARAFCAMIAEDRTGGDAREVLIGRDLRASSAEIAGQCAQAAADAGLEPVDCGEVPTPALAMAALARGAAAIMVTGSHIPEDRNGLKFYRSRGEIDKADEARILAWHARLALSAMLATLPATRVDAKGIDVLTGYRERYEVFFPPEVLRGLTIGVYQHSTVGRDVIAEVLAALGAEVVPLGRAAHFIPVDTEALRPEDEELARLWAAQGRFDALVSADGDADRPLIADGTGRFLRGDLVGALTAAFLGADTIVTPVTSNSALERCGRFDKVVRTKVGSPFVIAGMAEAEAEGARSVVGFEANGGTLLGSTVERDGRRLPALPTRDALLPIVAVLAMVAQSGEPLAALAIRQDFAVALSNRLPNVRQEQSAILIAALDDEASQASRAAFAGHGGIVARDRRDGLRLTLADDTTVHFRASGNAPELRVYVEARRLDEAEALLQEGLDVADHWIETAPPAGPA</sequence>
<comment type="caution">
    <text evidence="12">The sequence shown here is derived from an EMBL/GenBank/DDBJ whole genome shotgun (WGS) entry which is preliminary data.</text>
</comment>
<dbReference type="InterPro" id="IPR016055">
    <property type="entry name" value="A-D-PHexomutase_a/b/a-I/II/III"/>
</dbReference>
<evidence type="ECO:0000256" key="2">
    <source>
        <dbReference type="ARBA" id="ARBA00010231"/>
    </source>
</evidence>
<dbReference type="Pfam" id="PF02879">
    <property type="entry name" value="PGM_PMM_II"/>
    <property type="match status" value="1"/>
</dbReference>
<evidence type="ECO:0000256" key="7">
    <source>
        <dbReference type="RuleBase" id="RU004326"/>
    </source>
</evidence>
<dbReference type="RefSeq" id="WP_378296536.1">
    <property type="nucleotide sequence ID" value="NZ_JBHUHD010000001.1"/>
</dbReference>
<dbReference type="SUPFAM" id="SSF53738">
    <property type="entry name" value="Phosphoglucomutase, first 3 domains"/>
    <property type="match status" value="3"/>
</dbReference>
<proteinExistence type="inferred from homology"/>
<evidence type="ECO:0000313" key="13">
    <source>
        <dbReference type="Proteomes" id="UP001597299"/>
    </source>
</evidence>
<dbReference type="Pfam" id="PF02878">
    <property type="entry name" value="PGM_PMM_I"/>
    <property type="match status" value="1"/>
</dbReference>
<comment type="cofactor">
    <cofactor evidence="1">
        <name>Mg(2+)</name>
        <dbReference type="ChEBI" id="CHEBI:18420"/>
    </cofactor>
</comment>
<dbReference type="PANTHER" id="PTHR42946">
    <property type="entry name" value="PHOSPHOHEXOSE MUTASE"/>
    <property type="match status" value="1"/>
</dbReference>
<keyword evidence="4 7" id="KW-0479">Metal-binding</keyword>
<dbReference type="SUPFAM" id="SSF55957">
    <property type="entry name" value="Phosphoglucomutase, C-terminal domain"/>
    <property type="match status" value="1"/>
</dbReference>
<dbReference type="Proteomes" id="UP001597299">
    <property type="component" value="Unassembled WGS sequence"/>
</dbReference>
<dbReference type="PROSITE" id="PS00710">
    <property type="entry name" value="PGM_PMM"/>
    <property type="match status" value="1"/>
</dbReference>
<evidence type="ECO:0000256" key="1">
    <source>
        <dbReference type="ARBA" id="ARBA00001946"/>
    </source>
</evidence>
<gene>
    <name evidence="12" type="ORF">ACFSNC_15970</name>
</gene>
<dbReference type="InterPro" id="IPR005845">
    <property type="entry name" value="A-D-PHexomutase_a/b/a-II"/>
</dbReference>
<dbReference type="Gene3D" id="3.30.310.50">
    <property type="entry name" value="Alpha-D-phosphohexomutase, C-terminal domain"/>
    <property type="match status" value="1"/>
</dbReference>
<keyword evidence="6" id="KW-0413">Isomerase</keyword>
<evidence type="ECO:0000256" key="5">
    <source>
        <dbReference type="ARBA" id="ARBA00022842"/>
    </source>
</evidence>
<keyword evidence="3" id="KW-0597">Phosphoprotein</keyword>
<keyword evidence="5 7" id="KW-0460">Magnesium</keyword>
<evidence type="ECO:0000256" key="4">
    <source>
        <dbReference type="ARBA" id="ARBA00022723"/>
    </source>
</evidence>
<dbReference type="InterPro" id="IPR005846">
    <property type="entry name" value="A-D-PHexomutase_a/b/a-III"/>
</dbReference>